<dbReference type="PANTHER" id="PTHR34136">
    <property type="match status" value="1"/>
</dbReference>
<dbReference type="RefSeq" id="WP_104520917.1">
    <property type="nucleotide sequence ID" value="NZ_NHRY01000227.1"/>
</dbReference>
<dbReference type="EMBL" id="NHRY01000227">
    <property type="protein sequence ID" value="PPQ29441.1"/>
    <property type="molecule type" value="Genomic_DNA"/>
</dbReference>
<evidence type="ECO:0000313" key="3">
    <source>
        <dbReference type="EMBL" id="PPQ29441.1"/>
    </source>
</evidence>
<dbReference type="OrthoDB" id="9771846at2"/>
<comment type="caution">
    <text evidence="3">The sequence shown here is derived from an EMBL/GenBank/DDBJ whole genome shotgun (WGS) entry which is preliminary data.</text>
</comment>
<keyword evidence="2" id="KW-0808">Transferase</keyword>
<dbReference type="Proteomes" id="UP000239724">
    <property type="component" value="Unassembled WGS sequence"/>
</dbReference>
<dbReference type="Pfam" id="PF03808">
    <property type="entry name" value="Glyco_tran_WecG"/>
    <property type="match status" value="1"/>
</dbReference>
<dbReference type="AlphaFoldDB" id="A0A2S6N490"/>
<evidence type="ECO:0000256" key="1">
    <source>
        <dbReference type="ARBA" id="ARBA00022676"/>
    </source>
</evidence>
<evidence type="ECO:0000256" key="2">
    <source>
        <dbReference type="ARBA" id="ARBA00022679"/>
    </source>
</evidence>
<reference evidence="3 4" key="1">
    <citation type="journal article" date="2018" name="Arch. Microbiol.">
        <title>New insights into the metabolic potential of the phototrophic purple bacterium Rhodopila globiformis DSM 161(T) from its draft genome sequence and evidence for a vanadium-dependent nitrogenase.</title>
        <authorList>
            <person name="Imhoff J.F."/>
            <person name="Rahn T."/>
            <person name="Kunzel S."/>
            <person name="Neulinger S.C."/>
        </authorList>
    </citation>
    <scope>NUCLEOTIDE SEQUENCE [LARGE SCALE GENOMIC DNA]</scope>
    <source>
        <strain evidence="3 4">DSM 161</strain>
    </source>
</reference>
<sequence>MTSDNGPPPTLATRAIAPPTLPLLGLDFACLDLAAAAAAIAARPAGAPFAYVVTPNADHLVRLDGDVALRAAYRGAALCLLDSRVVAAGARLLGLPAPPVVTGSDLTARLLARHLQPGERITIVGLSPAWLPALAARLGVAPPAHYDPPMDFDCDPDAFAAVVDFVRAHPARLVFLAVGSPRQERLAAAIAAAGDATGTGLCVGASLEFLAGARRRAPRAMQRLGLEWLFRLAAEPRRLARRYLVDSPRIVTLLWRQRRAARAPRSAAGA</sequence>
<evidence type="ECO:0008006" key="5">
    <source>
        <dbReference type="Google" id="ProtNLM"/>
    </source>
</evidence>
<organism evidence="3 4">
    <name type="scientific">Rhodopila globiformis</name>
    <name type="common">Rhodopseudomonas globiformis</name>
    <dbReference type="NCBI Taxonomy" id="1071"/>
    <lineage>
        <taxon>Bacteria</taxon>
        <taxon>Pseudomonadati</taxon>
        <taxon>Pseudomonadota</taxon>
        <taxon>Alphaproteobacteria</taxon>
        <taxon>Acetobacterales</taxon>
        <taxon>Acetobacteraceae</taxon>
        <taxon>Rhodopila</taxon>
    </lineage>
</organism>
<dbReference type="GO" id="GO:0016758">
    <property type="term" value="F:hexosyltransferase activity"/>
    <property type="evidence" value="ECO:0007669"/>
    <property type="project" value="TreeGrafter"/>
</dbReference>
<gene>
    <name evidence="3" type="ORF">CCS01_21600</name>
</gene>
<keyword evidence="1" id="KW-0328">Glycosyltransferase</keyword>
<dbReference type="CDD" id="cd06533">
    <property type="entry name" value="Glyco_transf_WecG_TagA"/>
    <property type="match status" value="1"/>
</dbReference>
<proteinExistence type="predicted"/>
<accession>A0A2S6N490</accession>
<protein>
    <recommendedName>
        <fullName evidence="5">Glycosyltransferase</fullName>
    </recommendedName>
</protein>
<name>A0A2S6N490_RHOGL</name>
<evidence type="ECO:0000313" key="4">
    <source>
        <dbReference type="Proteomes" id="UP000239724"/>
    </source>
</evidence>
<dbReference type="InterPro" id="IPR004629">
    <property type="entry name" value="WecG_TagA_CpsF"/>
</dbReference>
<dbReference type="PANTHER" id="PTHR34136:SF1">
    <property type="entry name" value="UDP-N-ACETYL-D-MANNOSAMINURONIC ACID TRANSFERASE"/>
    <property type="match status" value="1"/>
</dbReference>
<keyword evidence="4" id="KW-1185">Reference proteome</keyword>
<dbReference type="NCBIfam" id="TIGR00696">
    <property type="entry name" value="wecG_tagA_cpsF"/>
    <property type="match status" value="1"/>
</dbReference>